<evidence type="ECO:0000313" key="2">
    <source>
        <dbReference type="EMBL" id="KIY71802.1"/>
    </source>
</evidence>
<evidence type="ECO:0000313" key="3">
    <source>
        <dbReference type="Proteomes" id="UP000054007"/>
    </source>
</evidence>
<feature type="compositionally biased region" description="Polar residues" evidence="1">
    <location>
        <begin position="121"/>
        <end position="138"/>
    </location>
</feature>
<dbReference type="Proteomes" id="UP000054007">
    <property type="component" value="Unassembled WGS sequence"/>
</dbReference>
<feature type="region of interest" description="Disordered" evidence="1">
    <location>
        <begin position="106"/>
        <end position="138"/>
    </location>
</feature>
<evidence type="ECO:0000256" key="1">
    <source>
        <dbReference type="SAM" id="MobiDB-lite"/>
    </source>
</evidence>
<dbReference type="AlphaFoldDB" id="A0A0D7BMX5"/>
<organism evidence="2 3">
    <name type="scientific">Cylindrobasidium torrendii FP15055 ss-10</name>
    <dbReference type="NCBI Taxonomy" id="1314674"/>
    <lineage>
        <taxon>Eukaryota</taxon>
        <taxon>Fungi</taxon>
        <taxon>Dikarya</taxon>
        <taxon>Basidiomycota</taxon>
        <taxon>Agaricomycotina</taxon>
        <taxon>Agaricomycetes</taxon>
        <taxon>Agaricomycetidae</taxon>
        <taxon>Agaricales</taxon>
        <taxon>Marasmiineae</taxon>
        <taxon>Physalacriaceae</taxon>
        <taxon>Cylindrobasidium</taxon>
    </lineage>
</organism>
<dbReference type="EMBL" id="KN880450">
    <property type="protein sequence ID" value="KIY71802.1"/>
    <property type="molecule type" value="Genomic_DNA"/>
</dbReference>
<reference evidence="2 3" key="1">
    <citation type="journal article" date="2015" name="Fungal Genet. Biol.">
        <title>Evolution of novel wood decay mechanisms in Agaricales revealed by the genome sequences of Fistulina hepatica and Cylindrobasidium torrendii.</title>
        <authorList>
            <person name="Floudas D."/>
            <person name="Held B.W."/>
            <person name="Riley R."/>
            <person name="Nagy L.G."/>
            <person name="Koehler G."/>
            <person name="Ransdell A.S."/>
            <person name="Younus H."/>
            <person name="Chow J."/>
            <person name="Chiniquy J."/>
            <person name="Lipzen A."/>
            <person name="Tritt A."/>
            <person name="Sun H."/>
            <person name="Haridas S."/>
            <person name="LaButti K."/>
            <person name="Ohm R.A."/>
            <person name="Kues U."/>
            <person name="Blanchette R.A."/>
            <person name="Grigoriev I.V."/>
            <person name="Minto R.E."/>
            <person name="Hibbett D.S."/>
        </authorList>
    </citation>
    <scope>NUCLEOTIDE SEQUENCE [LARGE SCALE GENOMIC DNA]</scope>
    <source>
        <strain evidence="2 3">FP15055 ss-10</strain>
    </source>
</reference>
<protein>
    <submittedName>
        <fullName evidence="2">Uncharacterized protein</fullName>
    </submittedName>
</protein>
<sequence length="233" mass="26578">MPMPDTSAFISRLLLLTGFDSKLSVTQEDVAYIPLVDLHDERDELLEWEVADPGDDDTLPLTPCMSEKSFGKMLESSPPPDKEEGDINEWYGLEYSLRLSVSESHGSGAQTEFSEGEASKSRQSFSITQDGEVSEQGSAEWQHWRRHLDYRRAWAFLALSRKRSQAFVENVWAWDTFYHQLKTSGTVDSSVLSTLHDAPPDPYLPPRKKNYAWYLKRTRSFGSLQELGRLTHA</sequence>
<gene>
    <name evidence="2" type="ORF">CYLTODRAFT_441041</name>
</gene>
<keyword evidence="3" id="KW-1185">Reference proteome</keyword>
<dbReference type="OrthoDB" id="2964597at2759"/>
<name>A0A0D7BMX5_9AGAR</name>
<proteinExistence type="predicted"/>
<accession>A0A0D7BMX5</accession>